<sequence length="123" mass="14315">MKWYILSAILALTTLVAAEQYTDRYDSMNVDEILANRKLLIPYIKCVLGQGRCTPEGKELKAHIKDAMQSACEKCTDKQKVYAKKVVKHIKAQEAQYWQDLKKYYDPKNEYQHTYEGFLASED</sequence>
<evidence type="ECO:0000256" key="1">
    <source>
        <dbReference type="SAM" id="SignalP"/>
    </source>
</evidence>
<protein>
    <submittedName>
        <fullName evidence="2">Chemosensory protein</fullName>
    </submittedName>
</protein>
<dbReference type="PANTHER" id="PTHR11257">
    <property type="entry name" value="CHEMOSENSORY PROTEIN-RELATED"/>
    <property type="match status" value="1"/>
</dbReference>
<dbReference type="EMBL" id="KF487621">
    <property type="protein sequence ID" value="AII01019.1"/>
    <property type="molecule type" value="mRNA"/>
</dbReference>
<feature type="signal peptide" evidence="1">
    <location>
        <begin position="1"/>
        <end position="18"/>
    </location>
</feature>
<dbReference type="Gene3D" id="1.10.2080.10">
    <property type="entry name" value="Insect odorant-binding protein A10/Ejaculatory bulb-specific protein 3"/>
    <property type="match status" value="1"/>
</dbReference>
<evidence type="ECO:0000313" key="2">
    <source>
        <dbReference type="EMBL" id="AII01019.1"/>
    </source>
</evidence>
<accession>A0A076E962</accession>
<keyword evidence="1" id="KW-0732">Signal</keyword>
<dbReference type="SUPFAM" id="SSF100910">
    <property type="entry name" value="Chemosensory protein Csp2"/>
    <property type="match status" value="1"/>
</dbReference>
<dbReference type="Pfam" id="PF03392">
    <property type="entry name" value="OS-D"/>
    <property type="match status" value="1"/>
</dbReference>
<proteinExistence type="evidence at transcript level"/>
<feature type="chain" id="PRO_5001711124" evidence="1">
    <location>
        <begin position="19"/>
        <end position="123"/>
    </location>
</feature>
<dbReference type="InterPro" id="IPR005055">
    <property type="entry name" value="A10/PebIII"/>
</dbReference>
<dbReference type="PANTHER" id="PTHR11257:SF12">
    <property type="entry name" value="EJACULATORY BULB-SPECIFIC PROTEIN 3-RELATED"/>
    <property type="match status" value="1"/>
</dbReference>
<reference evidence="2" key="1">
    <citation type="journal article" date="2014" name="Insect Biochem. Mol. Biol.">
        <title>Antennal transcriptome analysis and comparison of olfactory genes in two sympatric defoliators, Dendrolimus houi and Dendrolimus kikuchii (Lepidoptera: Lasiocampidae).</title>
        <authorList>
            <person name="Zhang S."/>
            <person name="Zhang Z."/>
            <person name="Wang H."/>
            <person name="Kong X."/>
        </authorList>
    </citation>
    <scope>NUCLEOTIDE SEQUENCE</scope>
</reference>
<dbReference type="InterPro" id="IPR036682">
    <property type="entry name" value="OS_D_A10/PebIII_sf"/>
</dbReference>
<organism evidence="2">
    <name type="scientific">Dendrolimus houi</name>
    <dbReference type="NCBI Taxonomy" id="765132"/>
    <lineage>
        <taxon>Eukaryota</taxon>
        <taxon>Metazoa</taxon>
        <taxon>Ecdysozoa</taxon>
        <taxon>Arthropoda</taxon>
        <taxon>Hexapoda</taxon>
        <taxon>Insecta</taxon>
        <taxon>Pterygota</taxon>
        <taxon>Neoptera</taxon>
        <taxon>Endopterygota</taxon>
        <taxon>Lepidoptera</taxon>
        <taxon>Glossata</taxon>
        <taxon>Ditrysia</taxon>
        <taxon>Bombycoidea</taxon>
        <taxon>Lasiocampidae</taxon>
        <taxon>Dendrolimus</taxon>
    </lineage>
</organism>
<dbReference type="AlphaFoldDB" id="A0A076E962"/>
<gene>
    <name evidence="2" type="primary">CSP9</name>
</gene>
<name>A0A076E962_9NEOP</name>